<dbReference type="GO" id="GO:0005436">
    <property type="term" value="F:sodium:phosphate symporter activity"/>
    <property type="evidence" value="ECO:0007669"/>
    <property type="project" value="InterPro"/>
</dbReference>
<evidence type="ECO:0000256" key="1">
    <source>
        <dbReference type="ARBA" id="ARBA00004424"/>
    </source>
</evidence>
<evidence type="ECO:0000256" key="6">
    <source>
        <dbReference type="ARBA" id="ARBA00023136"/>
    </source>
</evidence>
<keyword evidence="9" id="KW-1185">Reference proteome</keyword>
<name>A0A2G9TYN1_TELCI</name>
<feature type="transmembrane region" description="Helical" evidence="7">
    <location>
        <begin position="12"/>
        <end position="30"/>
    </location>
</feature>
<keyword evidence="3" id="KW-1003">Cell membrane</keyword>
<dbReference type="OrthoDB" id="76259at2759"/>
<evidence type="ECO:0000256" key="7">
    <source>
        <dbReference type="SAM" id="Phobius"/>
    </source>
</evidence>
<keyword evidence="4 7" id="KW-0812">Transmembrane</keyword>
<comment type="similarity">
    <text evidence="2">Belongs to the SLC34A transporter family.</text>
</comment>
<evidence type="ECO:0000256" key="2">
    <source>
        <dbReference type="ARBA" id="ARBA00005808"/>
    </source>
</evidence>
<feature type="non-terminal residue" evidence="8">
    <location>
        <position position="1"/>
    </location>
</feature>
<protein>
    <submittedName>
        <fullName evidence="8">Na+/Pi-cotransporter</fullName>
    </submittedName>
</protein>
<dbReference type="InterPro" id="IPR003841">
    <property type="entry name" value="Na/Pi_transpt"/>
</dbReference>
<comment type="subcellular location">
    <subcellularLocation>
        <location evidence="1">Apical cell membrane</location>
        <topology evidence="1">Multi-pass membrane protein</topology>
    </subcellularLocation>
</comment>
<dbReference type="PANTHER" id="PTHR10010">
    <property type="entry name" value="SOLUTE CARRIER FAMILY 34 SODIUM PHOSPHATE , MEMBER 2-RELATED"/>
    <property type="match status" value="1"/>
</dbReference>
<dbReference type="PANTHER" id="PTHR10010:SF46">
    <property type="entry name" value="SODIUM-DEPENDENT PHOSPHATE TRANSPORT PROTEIN 2B"/>
    <property type="match status" value="1"/>
</dbReference>
<feature type="transmembrane region" description="Helical" evidence="7">
    <location>
        <begin position="83"/>
        <end position="103"/>
    </location>
</feature>
<keyword evidence="5 7" id="KW-1133">Transmembrane helix</keyword>
<sequence>KAIKASPLINDPISAVIVGMIATVVLQSATTTSSVLVGMIAANMITVHDAIPVMMGSELGCTLVNAIVSLAYAGKPEEFRRTFAAATLGDVFNVCCIFVILPLELATGFIEKLSWLIVDPLIAEQGISIKTLDLLTDPVNRMILEYLAERKVSGNIGKLLENFLHAPTESEKKSGTTYCKRDELARGPGPYAHLFSYSSLSDAAIGWIVLLSSIVALIFCLIAIVYLIQELLKGPSAKYVRGLLSKECPGRFKCCTGYAVMLVGLIQSNNIFTSALTPLVGSGVITLEQTYPLILGANIGGSFSAVLAALTADGSRFEK</sequence>
<dbReference type="GO" id="GO:0044341">
    <property type="term" value="P:sodium-dependent phosphate transport"/>
    <property type="evidence" value="ECO:0007669"/>
    <property type="project" value="InterPro"/>
</dbReference>
<evidence type="ECO:0000256" key="5">
    <source>
        <dbReference type="ARBA" id="ARBA00022989"/>
    </source>
</evidence>
<evidence type="ECO:0000256" key="3">
    <source>
        <dbReference type="ARBA" id="ARBA00022475"/>
    </source>
</evidence>
<keyword evidence="6 7" id="KW-0472">Membrane</keyword>
<dbReference type="Pfam" id="PF02690">
    <property type="entry name" value="Na_Pi_cotrans"/>
    <property type="match status" value="2"/>
</dbReference>
<evidence type="ECO:0000256" key="4">
    <source>
        <dbReference type="ARBA" id="ARBA00022692"/>
    </source>
</evidence>
<reference evidence="8 9" key="1">
    <citation type="submission" date="2015-09" db="EMBL/GenBank/DDBJ databases">
        <title>Draft genome of the parasitic nematode Teladorsagia circumcincta isolate WARC Sus (inbred).</title>
        <authorList>
            <person name="Mitreva M."/>
        </authorList>
    </citation>
    <scope>NUCLEOTIDE SEQUENCE [LARGE SCALE GENOMIC DNA]</scope>
    <source>
        <strain evidence="8 9">S</strain>
    </source>
</reference>
<feature type="transmembrane region" description="Helical" evidence="7">
    <location>
        <begin position="50"/>
        <end position="71"/>
    </location>
</feature>
<organism evidence="8 9">
    <name type="scientific">Teladorsagia circumcincta</name>
    <name type="common">Brown stomach worm</name>
    <name type="synonym">Ostertagia circumcincta</name>
    <dbReference type="NCBI Taxonomy" id="45464"/>
    <lineage>
        <taxon>Eukaryota</taxon>
        <taxon>Metazoa</taxon>
        <taxon>Ecdysozoa</taxon>
        <taxon>Nematoda</taxon>
        <taxon>Chromadorea</taxon>
        <taxon>Rhabditida</taxon>
        <taxon>Rhabditina</taxon>
        <taxon>Rhabditomorpha</taxon>
        <taxon>Strongyloidea</taxon>
        <taxon>Trichostrongylidae</taxon>
        <taxon>Teladorsagia</taxon>
    </lineage>
</organism>
<gene>
    <name evidence="8" type="ORF">TELCIR_15885</name>
</gene>
<accession>A0A2G9TYN1</accession>
<proteinExistence type="inferred from homology"/>
<evidence type="ECO:0000313" key="9">
    <source>
        <dbReference type="Proteomes" id="UP000230423"/>
    </source>
</evidence>
<dbReference type="GO" id="GO:0016324">
    <property type="term" value="C:apical plasma membrane"/>
    <property type="evidence" value="ECO:0007669"/>
    <property type="project" value="UniProtKB-SubCell"/>
</dbReference>
<evidence type="ECO:0000313" key="8">
    <source>
        <dbReference type="EMBL" id="PIO62552.1"/>
    </source>
</evidence>
<dbReference type="AlphaFoldDB" id="A0A2G9TYN1"/>
<dbReference type="EMBL" id="KZ351965">
    <property type="protein sequence ID" value="PIO62552.1"/>
    <property type="molecule type" value="Genomic_DNA"/>
</dbReference>
<dbReference type="Proteomes" id="UP000230423">
    <property type="component" value="Unassembled WGS sequence"/>
</dbReference>
<feature type="transmembrane region" description="Helical" evidence="7">
    <location>
        <begin position="204"/>
        <end position="228"/>
    </location>
</feature>